<feature type="domain" description="Histidine kinase" evidence="4">
    <location>
        <begin position="1582"/>
        <end position="1765"/>
    </location>
</feature>
<dbReference type="SUPFAM" id="SSF55781">
    <property type="entry name" value="GAF domain-like"/>
    <property type="match status" value="1"/>
</dbReference>
<dbReference type="PANTHER" id="PTHR43642:SF1">
    <property type="entry name" value="HYBRID SIGNAL TRANSDUCTION HISTIDINE KINASE G"/>
    <property type="match status" value="1"/>
</dbReference>
<dbReference type="InterPro" id="IPR000719">
    <property type="entry name" value="Prot_kinase_dom"/>
</dbReference>
<comment type="caution">
    <text evidence="5">The sequence shown here is derived from an EMBL/GenBank/DDBJ whole genome shotgun (WGS) entry which is preliminary data.</text>
</comment>
<organism evidence="5 6">
    <name type="scientific">Cystobacter ferrugineus</name>
    <dbReference type="NCBI Taxonomy" id="83449"/>
    <lineage>
        <taxon>Bacteria</taxon>
        <taxon>Pseudomonadati</taxon>
        <taxon>Myxococcota</taxon>
        <taxon>Myxococcia</taxon>
        <taxon>Myxococcales</taxon>
        <taxon>Cystobacterineae</taxon>
        <taxon>Archangiaceae</taxon>
        <taxon>Cystobacter</taxon>
    </lineage>
</organism>
<dbReference type="InterPro" id="IPR003018">
    <property type="entry name" value="GAF"/>
</dbReference>
<dbReference type="Gene3D" id="3.30.565.10">
    <property type="entry name" value="Histidine kinase-like ATPase, C-terminal domain"/>
    <property type="match status" value="1"/>
</dbReference>
<gene>
    <name evidence="5" type="ORF">BON30_08190</name>
</gene>
<reference evidence="5 6" key="2">
    <citation type="submission" date="2016-12" db="EMBL/GenBank/DDBJ databases">
        <title>Draft Genome Sequence of Cystobacter ferrugineus Strain Cbfe23.</title>
        <authorList>
            <person name="Akbar S."/>
            <person name="Dowd S.E."/>
            <person name="Stevens D.C."/>
        </authorList>
    </citation>
    <scope>NUCLEOTIDE SEQUENCE [LARGE SCALE GENOMIC DNA]</scope>
    <source>
        <strain evidence="5 6">Cbfe23</strain>
    </source>
</reference>
<dbReference type="Pfam" id="PF00069">
    <property type="entry name" value="Pkinase"/>
    <property type="match status" value="1"/>
</dbReference>
<feature type="region of interest" description="Disordered" evidence="2">
    <location>
        <begin position="1745"/>
        <end position="1790"/>
    </location>
</feature>
<feature type="coiled-coil region" evidence="1">
    <location>
        <begin position="1454"/>
        <end position="1499"/>
    </location>
</feature>
<dbReference type="Pfam" id="PF01590">
    <property type="entry name" value="GAF"/>
    <property type="match status" value="1"/>
</dbReference>
<evidence type="ECO:0000259" key="3">
    <source>
        <dbReference type="PROSITE" id="PS50011"/>
    </source>
</evidence>
<dbReference type="InterPro" id="IPR005467">
    <property type="entry name" value="His_kinase_dom"/>
</dbReference>
<dbReference type="Gene3D" id="3.30.450.40">
    <property type="match status" value="1"/>
</dbReference>
<keyword evidence="6" id="KW-1185">Reference proteome</keyword>
<dbReference type="InterPro" id="IPR011009">
    <property type="entry name" value="Kinase-like_dom_sf"/>
</dbReference>
<dbReference type="RefSeq" id="WP_071897331.1">
    <property type="nucleotide sequence ID" value="NZ_MPIN01000002.1"/>
</dbReference>
<name>A0A1L9BF46_9BACT</name>
<feature type="compositionally biased region" description="Basic and acidic residues" evidence="2">
    <location>
        <begin position="1766"/>
        <end position="1779"/>
    </location>
</feature>
<dbReference type="InterPro" id="IPR041664">
    <property type="entry name" value="AAA_16"/>
</dbReference>
<dbReference type="InterPro" id="IPR029016">
    <property type="entry name" value="GAF-like_dom_sf"/>
</dbReference>
<dbReference type="PROSITE" id="PS00108">
    <property type="entry name" value="PROTEIN_KINASE_ST"/>
    <property type="match status" value="1"/>
</dbReference>
<feature type="domain" description="Protein kinase" evidence="3">
    <location>
        <begin position="7"/>
        <end position="266"/>
    </location>
</feature>
<dbReference type="SMART" id="SM00220">
    <property type="entry name" value="S_TKc"/>
    <property type="match status" value="1"/>
</dbReference>
<keyword evidence="5" id="KW-0808">Transferase</keyword>
<keyword evidence="5" id="KW-0418">Kinase</keyword>
<dbReference type="SMART" id="SM00387">
    <property type="entry name" value="HATPase_c"/>
    <property type="match status" value="1"/>
</dbReference>
<evidence type="ECO:0000256" key="1">
    <source>
        <dbReference type="SAM" id="Coils"/>
    </source>
</evidence>
<dbReference type="Gene3D" id="3.40.50.300">
    <property type="entry name" value="P-loop containing nucleotide triphosphate hydrolases"/>
    <property type="match status" value="1"/>
</dbReference>
<dbReference type="CDD" id="cd14014">
    <property type="entry name" value="STKc_PknB_like"/>
    <property type="match status" value="1"/>
</dbReference>
<proteinExistence type="predicted"/>
<dbReference type="Gene3D" id="1.10.510.10">
    <property type="entry name" value="Transferase(Phosphotransferase) domain 1"/>
    <property type="match status" value="1"/>
</dbReference>
<dbReference type="Proteomes" id="UP000182229">
    <property type="component" value="Unassembled WGS sequence"/>
</dbReference>
<dbReference type="SUPFAM" id="SSF55874">
    <property type="entry name" value="ATPase domain of HSP90 chaperone/DNA topoisomerase II/histidine kinase"/>
    <property type="match status" value="1"/>
</dbReference>
<dbReference type="InterPro" id="IPR027417">
    <property type="entry name" value="P-loop_NTPase"/>
</dbReference>
<evidence type="ECO:0000256" key="2">
    <source>
        <dbReference type="SAM" id="MobiDB-lite"/>
    </source>
</evidence>
<keyword evidence="1" id="KW-0175">Coiled coil</keyword>
<protein>
    <submittedName>
        <fullName evidence="5">Histidine kinase</fullName>
    </submittedName>
</protein>
<dbReference type="PROSITE" id="PS50011">
    <property type="entry name" value="PROTEIN_KINASE_DOM"/>
    <property type="match status" value="1"/>
</dbReference>
<dbReference type="InterPro" id="IPR003594">
    <property type="entry name" value="HATPase_dom"/>
</dbReference>
<evidence type="ECO:0000259" key="4">
    <source>
        <dbReference type="PROSITE" id="PS50109"/>
    </source>
</evidence>
<reference evidence="6" key="1">
    <citation type="submission" date="2016-11" db="EMBL/GenBank/DDBJ databases">
        <authorList>
            <person name="Shukria A."/>
            <person name="Stevens D.C."/>
        </authorList>
    </citation>
    <scope>NUCLEOTIDE SEQUENCE [LARGE SCALE GENOMIC DNA]</scope>
    <source>
        <strain evidence="6">Cbfe23</strain>
    </source>
</reference>
<dbReference type="Pfam" id="PF13191">
    <property type="entry name" value="AAA_16"/>
    <property type="match status" value="1"/>
</dbReference>
<dbReference type="SUPFAM" id="SSF48452">
    <property type="entry name" value="TPR-like"/>
    <property type="match status" value="2"/>
</dbReference>
<dbReference type="InterPro" id="IPR011990">
    <property type="entry name" value="TPR-like_helical_dom_sf"/>
</dbReference>
<dbReference type="Pfam" id="PF02518">
    <property type="entry name" value="HATPase_c"/>
    <property type="match status" value="1"/>
</dbReference>
<dbReference type="STRING" id="83449.BON30_08190"/>
<dbReference type="InterPro" id="IPR008271">
    <property type="entry name" value="Ser/Thr_kinase_AS"/>
</dbReference>
<dbReference type="GO" id="GO:0004672">
    <property type="term" value="F:protein kinase activity"/>
    <property type="evidence" value="ECO:0007669"/>
    <property type="project" value="InterPro"/>
</dbReference>
<dbReference type="PANTHER" id="PTHR43642">
    <property type="entry name" value="HYBRID SIGNAL TRANSDUCTION HISTIDINE KINASE G"/>
    <property type="match status" value="1"/>
</dbReference>
<dbReference type="GO" id="GO:0005524">
    <property type="term" value="F:ATP binding"/>
    <property type="evidence" value="ECO:0007669"/>
    <property type="project" value="InterPro"/>
</dbReference>
<dbReference type="SMART" id="SM00065">
    <property type="entry name" value="GAF"/>
    <property type="match status" value="1"/>
</dbReference>
<evidence type="ECO:0000313" key="6">
    <source>
        <dbReference type="Proteomes" id="UP000182229"/>
    </source>
</evidence>
<dbReference type="Gene3D" id="1.10.287.130">
    <property type="match status" value="1"/>
</dbReference>
<accession>A0A1L9BF46</accession>
<dbReference type="PROSITE" id="PS50109">
    <property type="entry name" value="HIS_KIN"/>
    <property type="match status" value="1"/>
</dbReference>
<dbReference type="SUPFAM" id="SSF56112">
    <property type="entry name" value="Protein kinase-like (PK-like)"/>
    <property type="match status" value="1"/>
</dbReference>
<dbReference type="OrthoDB" id="5521237at2"/>
<dbReference type="SUPFAM" id="SSF52540">
    <property type="entry name" value="P-loop containing nucleoside triphosphate hydrolases"/>
    <property type="match status" value="1"/>
</dbReference>
<sequence length="1790" mass="199112">MVGIPGYTLIDKLKSTSTNILYRAVRDSDRLPVIVKMPMSAHPGTRERDDYRREHAILQRLSEVRGVPRALGCELSSGQPVLLMEGEGGTALSDTVGTPLGVERFLELAISLAATLTEIHRRGVTHKDLKPSNIILLPSGQTRIIDFGSATVQSVEHVEAAPAALIEGTLAYMSPEQTGRMNRSVDYRTDLYSLGVTFYELLTGTLPFHGRDALEWFHAHMAQIPKAPHERVPAIPPALSAIVMKLLAKVAEERYQGAEGLKADLLRCQEALGQGRELEPFPLGEHDIPTHFQMPQRLYGREAQVNTLLQSFERVARGGHPELVLLSGYSGIGKSAVVHELYRPVVQRRGLFLDGKFDQFQRDIPYATLAQAIRGLVRQLLAGTDAELEAWRQQLHEAWEGSGQLLVDLVPQLELVVGRQPELPALSPAESQHRFDWVFQRFLGVLSTPEHPLVIFLDDLQWADVASLRLIRHLFTHPDTPPLLMIGAYRDNEVSPSHPLMLAREELRKGGAWVAELRLEPLSQEQLRQIITDALPGAEQEVIEPLSTLVHQKTGGNPFFFLQLMRTLNQDGLLTRTPEGGWHWDEQGIRARAYSDNVVDFLVGRLRQLPEQTQHLLRLAACAGNAFPPRTLAIISDRAEDEVEQGLEPAFQEGLLMQAGQEQYRFLHDRIQQAAHALIPEEERKAIHLRIGRLLLASLPPEEVREKLFDVVNQLNAGAELLVLPEERHQVARLNAEAGRKAQASTAHRSAITYFTTALSLLPGDVWESEHTLAFQLSLQRATSEFMSGNTDGARQLMEALRPRARTPAQLALVSVLLSDIHIATSETQLAVTCLLECLASLGMPMSPHPSREEVEAANAEVWSLMGGRPITSLLELPLMTDPDIQVVMSVLAALFTPALFTDVNLLVLHLCRMVSLSLRHGNSEAITNGYAWYGITLGDLFGRYREGHAFGELALALVERHGFSTSRPRILYSMELLSAWVQPLAHSLEYIRNAFQQAVPAGDFQTACYACNHIITNRLALGHGLDEIHQESIARMDFARKASFQGVQQVIRHTQRYIQQLRGLSPSFESLNGDGFDEKSFETGLSLTPHMSTVVCWYWITKTQSRFMCGRYEEAREAAARAEEFLWSSVGHIQLVDFHLYGALTLSACCEDAAPEARREYVEAMRRHQRQFEVWVEHCPGNFRAAERMVSAELAYRLGQWDEAMHAYDEALHSAHEHGYIQNVALANELAARFWHKRGVKSIALAYAREAREAYRTWGAHGKVKHLDDQWPSLSNVAREPDRGASDTTSTQLDALTVVKAQQAISGEIVLEQLVSTLLGVAMENAGAQRGALLRPLGNKLRLVAIANVAEGKAVVLPEEHSTHELPWSLLTYVKRAHEHVLIGDASRPHPYASDSYFERGRAKAVLCLPLLRREELVGVLYLENSLTADAFTPARIRLLGHIASQAAISIENARLYADIKQAKSALRDANDELERRVDERTHELKEAQARLVELARAAGMSEIASNVLHNVGNVLTSAVVNLETTRHAVGASRVVRVRQVAALLEEHRETLVDFLSKDPRGSRLPDYMTALASELIKEQTTLQESLDAMNRHLEHIRAIVQVQQTYAKTPLLTEECDLAQLVDDTLRIQYTSLQRHGVTLTREFALLPRVRLDKHKVMQILVNLVANAKYAMDAMPEGQRHLRVRLTADNGTARIQVTDSGVGLAPDVLGKLFTHGFTTRKDGHGFGLHSSALAARMMGGRLTLESEGPGKGATAALEIPLTPEPREAPPEIGREPPRMGPSSSANER</sequence>
<evidence type="ECO:0000313" key="5">
    <source>
        <dbReference type="EMBL" id="OJH40892.1"/>
    </source>
</evidence>
<dbReference type="InterPro" id="IPR036890">
    <property type="entry name" value="HATPase_C_sf"/>
</dbReference>
<dbReference type="EMBL" id="MPIN01000002">
    <property type="protein sequence ID" value="OJH40892.1"/>
    <property type="molecule type" value="Genomic_DNA"/>
</dbReference>
<dbReference type="InterPro" id="IPR053159">
    <property type="entry name" value="Hybrid_Histidine_Kinase"/>
</dbReference>